<dbReference type="Proteomes" id="UP000673383">
    <property type="component" value="Unassembled WGS sequence"/>
</dbReference>
<dbReference type="EMBL" id="JAFICZ010000001">
    <property type="protein sequence ID" value="MBP1298828.1"/>
    <property type="molecule type" value="Genomic_DNA"/>
</dbReference>
<protein>
    <submittedName>
        <fullName evidence="1">Uncharacterized protein</fullName>
    </submittedName>
</protein>
<name>A0A8I1YEV0_BRAEL</name>
<accession>A0A8I1YEV0</accession>
<organism evidence="1 2">
    <name type="scientific">Bradyrhizobium elkanii</name>
    <dbReference type="NCBI Taxonomy" id="29448"/>
    <lineage>
        <taxon>Bacteria</taxon>
        <taxon>Pseudomonadati</taxon>
        <taxon>Pseudomonadota</taxon>
        <taxon>Alphaproteobacteria</taxon>
        <taxon>Hyphomicrobiales</taxon>
        <taxon>Nitrobacteraceae</taxon>
        <taxon>Bradyrhizobium</taxon>
    </lineage>
</organism>
<dbReference type="AlphaFoldDB" id="A0A8I1YEV0"/>
<reference evidence="1" key="1">
    <citation type="submission" date="2021-02" db="EMBL/GenBank/DDBJ databases">
        <title>Genomic Encyclopedia of Type Strains, Phase IV (KMG-V): Genome sequencing to study the core and pangenomes of soil and plant-associated prokaryotes.</title>
        <authorList>
            <person name="Whitman W."/>
        </authorList>
    </citation>
    <scope>NUCLEOTIDE SEQUENCE</scope>
    <source>
        <strain evidence="1">USDA 406</strain>
    </source>
</reference>
<evidence type="ECO:0000313" key="1">
    <source>
        <dbReference type="EMBL" id="MBP1298828.1"/>
    </source>
</evidence>
<sequence length="79" mass="8422">MAAVSCNAERALSGYHNVAVLATARQRARSGAHKIFHQSCSVDAKSAAATLIKDRRVFRSVANIEAALTVLKRSSNPAK</sequence>
<gene>
    <name evidence="1" type="ORF">JOH49_008581</name>
</gene>
<dbReference type="RefSeq" id="WP_172648150.1">
    <property type="nucleotide sequence ID" value="NZ_CP126032.1"/>
</dbReference>
<comment type="caution">
    <text evidence="1">The sequence shown here is derived from an EMBL/GenBank/DDBJ whole genome shotgun (WGS) entry which is preliminary data.</text>
</comment>
<evidence type="ECO:0000313" key="2">
    <source>
        <dbReference type="Proteomes" id="UP000673383"/>
    </source>
</evidence>
<proteinExistence type="predicted"/>